<organism evidence="2 4">
    <name type="scientific">Natrialba magadii (strain ATCC 43099 / DSM 3394 / CCM 3739 / CIP 104546 / IAM 13178 / JCM 8861 / NBRC 102185 / NCIMB 2190 / MS3)</name>
    <name type="common">Natronobacterium magadii</name>
    <dbReference type="NCBI Taxonomy" id="547559"/>
    <lineage>
        <taxon>Archaea</taxon>
        <taxon>Methanobacteriati</taxon>
        <taxon>Methanobacteriota</taxon>
        <taxon>Stenosarchaea group</taxon>
        <taxon>Halobacteria</taxon>
        <taxon>Halobacteriales</taxon>
        <taxon>Natrialbaceae</taxon>
        <taxon>Natrialba</taxon>
    </lineage>
</organism>
<dbReference type="Proteomes" id="UP000011543">
    <property type="component" value="Unassembled WGS sequence"/>
</dbReference>
<evidence type="ECO:0000313" key="5">
    <source>
        <dbReference type="Proteomes" id="UP000011543"/>
    </source>
</evidence>
<evidence type="ECO:0000256" key="1">
    <source>
        <dbReference type="SAM" id="MobiDB-lite"/>
    </source>
</evidence>
<gene>
    <name evidence="2" type="ordered locus">Nmag_3828</name>
    <name evidence="3" type="ORF">C500_03844</name>
</gene>
<name>D3T1B0_NATMM</name>
<dbReference type="EMBL" id="AOHS01000015">
    <property type="protein sequence ID" value="ELY32439.1"/>
    <property type="molecule type" value="Genomic_DNA"/>
</dbReference>
<dbReference type="HOGENOM" id="CLU_3371391_0_0_2"/>
<dbReference type="AlphaFoldDB" id="D3T1B0"/>
<reference evidence="2" key="4">
    <citation type="submission" date="2016-09" db="EMBL/GenBank/DDBJ databases">
        <authorList>
            <person name="Pfeiffer F."/>
        </authorList>
    </citation>
    <scope>NUCLEOTIDE SEQUENCE</scope>
    <source>
        <strain evidence="2">ATCC 43099</strain>
        <plasmid evidence="2">pNMAG01</plasmid>
    </source>
</reference>
<reference evidence="3 5" key="3">
    <citation type="journal article" date="2014" name="PLoS Genet.">
        <title>Phylogenetically driven sequencing of extremely halophilic archaea reveals strategies for static and dynamic osmo-response.</title>
        <authorList>
            <person name="Becker E.A."/>
            <person name="Seitzer P.M."/>
            <person name="Tritt A."/>
            <person name="Larsen D."/>
            <person name="Krusor M."/>
            <person name="Yao A.I."/>
            <person name="Wu D."/>
            <person name="Madern D."/>
            <person name="Eisen J.A."/>
            <person name="Darling A.E."/>
            <person name="Facciotti M.T."/>
        </authorList>
    </citation>
    <scope>NUCLEOTIDE SEQUENCE [LARGE SCALE GENOMIC DNA]</scope>
    <source>
        <strain evidence="5">ATCC 43099 / DSM 3394 / CCM 3739 / CIP 104546 / IAM 13178 / JCM 8861 / NBRC 102185 / NCIMB 2190 / MS3</strain>
        <strain evidence="3">MS-3</strain>
    </source>
</reference>
<reference evidence="4" key="1">
    <citation type="submission" date="2010-02" db="EMBL/GenBank/DDBJ databases">
        <title>Complete sequence of plasmid 1 of Natrialba magadii ATCC 43099.</title>
        <authorList>
            <consortium name="US DOE Joint Genome Institute"/>
            <person name="Lucas S."/>
            <person name="Copeland A."/>
            <person name="Lapidus A."/>
            <person name="Cheng J.-F."/>
            <person name="Bruce D."/>
            <person name="Goodwin L."/>
            <person name="Pitluck S."/>
            <person name="Davenport K."/>
            <person name="Saunders E."/>
            <person name="Detter J.C."/>
            <person name="Han C."/>
            <person name="Tapia R."/>
            <person name="Land M."/>
            <person name="Hauser L."/>
            <person name="Kyrpides N."/>
            <person name="Mikhailova N."/>
            <person name="De Castro R.E."/>
            <person name="Maupin-Furlow J.A."/>
            <person name="Woyke T."/>
        </authorList>
    </citation>
    <scope>NUCLEOTIDE SEQUENCE [LARGE SCALE GENOMIC DNA]</scope>
    <source>
        <strain evidence="4">ATCC 43099 / DSM 3394 / CCM 3739 / CIP 104546 / IAM 13178 / JCM 8861 / NBRC 102185 / NCIMB 2190 / MS3</strain>
        <plasmid evidence="4">pNMAG01</plasmid>
    </source>
</reference>
<dbReference type="KEGG" id="nmg:Nmag_3828"/>
<reference evidence="2 4" key="2">
    <citation type="journal article" date="2012" name="BMC Genomics">
        <title>A comparative genomics perspective on the genetic content of the alkaliphilic haloarchaeon Natrialba magadii ATCC 43099T.</title>
        <authorList>
            <person name="Siddaramappa S."/>
            <person name="Challacombe J.F."/>
            <person name="Decastro R.E."/>
            <person name="Pfeiffer F."/>
            <person name="Sastre D.E."/>
            <person name="Gimenez M.I."/>
            <person name="Paggi R.A."/>
            <person name="Detter J.C."/>
            <person name="Davenport K.W."/>
            <person name="Goodwin L.A."/>
            <person name="Kyrpides N."/>
            <person name="Tapia R."/>
            <person name="Pitluck S."/>
            <person name="Lucas S."/>
            <person name="Woyke T."/>
            <person name="Maupin-Furlow J.A."/>
        </authorList>
    </citation>
    <scope>NUCLEOTIDE SEQUENCE [LARGE SCALE GENOMIC DNA]</scope>
    <source>
        <strain evidence="2">ATCC 43099</strain>
        <strain evidence="4">ATCC 43099 / DSM 3394 / CCM 3739 / CIP 104546 / IAM 13178 / JCM 8861 / NBRC 102185 / NCIMB 2190 / MS3</strain>
    </source>
</reference>
<sequence length="34" mass="3738">MLPIDAVDTTDDTSIVRPGRERLLASDHTLAQET</sequence>
<protein>
    <submittedName>
        <fullName evidence="2">Uncharacterized protein</fullName>
    </submittedName>
</protein>
<dbReference type="EMBL" id="CP001933">
    <property type="protein sequence ID" value="ADD07369.1"/>
    <property type="molecule type" value="Genomic_DNA"/>
</dbReference>
<feature type="region of interest" description="Disordered" evidence="1">
    <location>
        <begin position="1"/>
        <end position="34"/>
    </location>
</feature>
<accession>D3T1B0</accession>
<evidence type="ECO:0000313" key="3">
    <source>
        <dbReference type="EMBL" id="ELY32439.1"/>
    </source>
</evidence>
<dbReference type="Proteomes" id="UP000001879">
    <property type="component" value="Plasmid pNMAG01"/>
</dbReference>
<proteinExistence type="predicted"/>
<keyword evidence="2" id="KW-0614">Plasmid</keyword>
<geneLocation type="plasmid" evidence="2 4">
    <name>pNMAG01</name>
</geneLocation>
<evidence type="ECO:0000313" key="2">
    <source>
        <dbReference type="EMBL" id="ADD07369.1"/>
    </source>
</evidence>
<evidence type="ECO:0000313" key="4">
    <source>
        <dbReference type="Proteomes" id="UP000001879"/>
    </source>
</evidence>
<keyword evidence="4" id="KW-1185">Reference proteome</keyword>